<dbReference type="GO" id="GO:0003677">
    <property type="term" value="F:DNA binding"/>
    <property type="evidence" value="ECO:0007669"/>
    <property type="project" value="InterPro"/>
</dbReference>
<dbReference type="AlphaFoldDB" id="A0A4R5AT27"/>
<dbReference type="Gene3D" id="1.10.260.40">
    <property type="entry name" value="lambda repressor-like DNA-binding domains"/>
    <property type="match status" value="1"/>
</dbReference>
<gene>
    <name evidence="3" type="ORF">E1298_31780</name>
</gene>
<protein>
    <submittedName>
        <fullName evidence="3">XRE family transcriptional regulator</fullName>
    </submittedName>
</protein>
<feature type="region of interest" description="Disordered" evidence="1">
    <location>
        <begin position="53"/>
        <end position="104"/>
    </location>
</feature>
<dbReference type="OrthoDB" id="3865941at2"/>
<sequence>MSPRHSEGCTEGLWAVALLQPCADGPPISADHGGDNGSVEFAVLVPAQFAERGGIPSGDVPPETVQRGAVGGLRDSGAESGRAEVGFSGDVTERQAVDSPARTGDATALGGGSCDGCGLPVRGTFHEDAEIARGTGVGLVPSGAGSAIRAAGVEAVLDAGDAALEDPVAAERGEMQGVMGVGAQQIERHQGTGRLRGHRQVAVGGDDRGHLEMAVPLVRVMEATERGPGDSVNPDTDPGGRQQAGDAVVAVAVREYLNTGREDVRIDPGQPQRGGQRGESQVGVRGRDVRQTHGGQAFEQLRPLGAASHESLAGPQRSRGWKAHSGSPFVVPPREPEQGATRKQMCISGKRPCVPRKSIYLLFSVETTVIYRVRDIVRTQGIMMDDASALDRMHRAAASGDHATVLRLARQAHRMTQAQLARKCGYSAASISRFETGRRRLADTSTLRSLARVLDIPPALFGLATPPPVTLLHGLRASDVTNVVRVAGIYDEDGDGDVRRRELLVGMGGLSGLALAGTALGTDRATAQLEAGLAGAGSPSPIALPELRRQLGGTWKAFTATRYTGIAERLPGLIGSAAGGRDASTGAEREAYSAALADAYVLACELSVKQGRDGLAWVYGDRALQAARDTGRAPSITTATQSVGMAMRRMGHYTAATDLLVRTALGLGADKGTAPP</sequence>
<keyword evidence="4" id="KW-1185">Reference proteome</keyword>
<organism evidence="3 4">
    <name type="scientific">Actinomadura rubrisoli</name>
    <dbReference type="NCBI Taxonomy" id="2530368"/>
    <lineage>
        <taxon>Bacteria</taxon>
        <taxon>Bacillati</taxon>
        <taxon>Actinomycetota</taxon>
        <taxon>Actinomycetes</taxon>
        <taxon>Streptosporangiales</taxon>
        <taxon>Thermomonosporaceae</taxon>
        <taxon>Actinomadura</taxon>
    </lineage>
</organism>
<dbReference type="CDD" id="cd00093">
    <property type="entry name" value="HTH_XRE"/>
    <property type="match status" value="1"/>
</dbReference>
<evidence type="ECO:0000256" key="1">
    <source>
        <dbReference type="SAM" id="MobiDB-lite"/>
    </source>
</evidence>
<dbReference type="Proteomes" id="UP000294513">
    <property type="component" value="Unassembled WGS sequence"/>
</dbReference>
<feature type="region of interest" description="Disordered" evidence="1">
    <location>
        <begin position="260"/>
        <end position="342"/>
    </location>
</feature>
<dbReference type="SUPFAM" id="SSF47413">
    <property type="entry name" value="lambda repressor-like DNA-binding domains"/>
    <property type="match status" value="1"/>
</dbReference>
<accession>A0A4R5AT27</accession>
<proteinExistence type="predicted"/>
<dbReference type="PROSITE" id="PS50943">
    <property type="entry name" value="HTH_CROC1"/>
    <property type="match status" value="1"/>
</dbReference>
<evidence type="ECO:0000313" key="4">
    <source>
        <dbReference type="Proteomes" id="UP000294513"/>
    </source>
</evidence>
<feature type="region of interest" description="Disordered" evidence="1">
    <location>
        <begin position="223"/>
        <end position="244"/>
    </location>
</feature>
<dbReference type="InterPro" id="IPR001387">
    <property type="entry name" value="Cro/C1-type_HTH"/>
</dbReference>
<feature type="domain" description="HTH cro/C1-type" evidence="2">
    <location>
        <begin position="406"/>
        <end position="461"/>
    </location>
</feature>
<dbReference type="Pfam" id="PF13560">
    <property type="entry name" value="HTH_31"/>
    <property type="match status" value="1"/>
</dbReference>
<dbReference type="SMART" id="SM00530">
    <property type="entry name" value="HTH_XRE"/>
    <property type="match status" value="1"/>
</dbReference>
<dbReference type="EMBL" id="SMKU01000226">
    <property type="protein sequence ID" value="TDD75130.1"/>
    <property type="molecule type" value="Genomic_DNA"/>
</dbReference>
<evidence type="ECO:0000313" key="3">
    <source>
        <dbReference type="EMBL" id="TDD75130.1"/>
    </source>
</evidence>
<dbReference type="InterPro" id="IPR010982">
    <property type="entry name" value="Lambda_DNA-bd_dom_sf"/>
</dbReference>
<comment type="caution">
    <text evidence="3">The sequence shown here is derived from an EMBL/GenBank/DDBJ whole genome shotgun (WGS) entry which is preliminary data.</text>
</comment>
<evidence type="ECO:0000259" key="2">
    <source>
        <dbReference type="PROSITE" id="PS50943"/>
    </source>
</evidence>
<reference evidence="3 4" key="1">
    <citation type="submission" date="2019-03" db="EMBL/GenBank/DDBJ databases">
        <title>Draft genome sequences of novel Actinobacteria.</title>
        <authorList>
            <person name="Sahin N."/>
            <person name="Ay H."/>
            <person name="Saygin H."/>
        </authorList>
    </citation>
    <scope>NUCLEOTIDE SEQUENCE [LARGE SCALE GENOMIC DNA]</scope>
    <source>
        <strain evidence="3 4">H3C3</strain>
    </source>
</reference>
<name>A0A4R5AT27_9ACTN</name>